<evidence type="ECO:0000256" key="2">
    <source>
        <dbReference type="ARBA" id="ARBA00022729"/>
    </source>
</evidence>
<dbReference type="GO" id="GO:0006508">
    <property type="term" value="P:proteolysis"/>
    <property type="evidence" value="ECO:0007669"/>
    <property type="project" value="UniProtKB-KW"/>
</dbReference>
<dbReference type="InterPro" id="IPR043504">
    <property type="entry name" value="Peptidase_S1_PA_chymotrypsin"/>
</dbReference>
<dbReference type="InterPro" id="IPR001254">
    <property type="entry name" value="Trypsin_dom"/>
</dbReference>
<feature type="compositionally biased region" description="Basic and acidic residues" evidence="7">
    <location>
        <begin position="14"/>
        <end position="24"/>
    </location>
</feature>
<reference evidence="9 10" key="1">
    <citation type="journal article" date="2021" name="Elife">
        <title>Chloroplast acquisition without the gene transfer in kleptoplastic sea slugs, Plakobranchus ocellatus.</title>
        <authorList>
            <person name="Maeda T."/>
            <person name="Takahashi S."/>
            <person name="Yoshida T."/>
            <person name="Shimamura S."/>
            <person name="Takaki Y."/>
            <person name="Nagai Y."/>
            <person name="Toyoda A."/>
            <person name="Suzuki Y."/>
            <person name="Arimoto A."/>
            <person name="Ishii H."/>
            <person name="Satoh N."/>
            <person name="Nishiyama T."/>
            <person name="Hasebe M."/>
            <person name="Maruyama T."/>
            <person name="Minagawa J."/>
            <person name="Obokata J."/>
            <person name="Shigenobu S."/>
        </authorList>
    </citation>
    <scope>NUCLEOTIDE SEQUENCE [LARGE SCALE GENOMIC DNA]</scope>
</reference>
<dbReference type="PRINTS" id="PR00722">
    <property type="entry name" value="CHYMOTRYPSIN"/>
</dbReference>
<keyword evidence="3 6" id="KW-0378">Hydrolase</keyword>
<dbReference type="InterPro" id="IPR009003">
    <property type="entry name" value="Peptidase_S1_PA"/>
</dbReference>
<accession>A0AAV3Z692</accession>
<proteinExistence type="predicted"/>
<dbReference type="PROSITE" id="PS00135">
    <property type="entry name" value="TRYPSIN_SER"/>
    <property type="match status" value="1"/>
</dbReference>
<dbReference type="InterPro" id="IPR001314">
    <property type="entry name" value="Peptidase_S1A"/>
</dbReference>
<keyword evidence="4 6" id="KW-0720">Serine protease</keyword>
<dbReference type="PROSITE" id="PS50240">
    <property type="entry name" value="TRYPSIN_DOM"/>
    <property type="match status" value="1"/>
</dbReference>
<feature type="compositionally biased region" description="Basic residues" evidence="7">
    <location>
        <begin position="1"/>
        <end position="13"/>
    </location>
</feature>
<evidence type="ECO:0000313" key="9">
    <source>
        <dbReference type="EMBL" id="GFN91395.1"/>
    </source>
</evidence>
<dbReference type="FunFam" id="2.40.10.10:FF:000120">
    <property type="entry name" value="Putative serine protease"/>
    <property type="match status" value="1"/>
</dbReference>
<evidence type="ECO:0000259" key="8">
    <source>
        <dbReference type="PROSITE" id="PS50240"/>
    </source>
</evidence>
<gene>
    <name evidence="9" type="ORF">PoB_001790100</name>
</gene>
<dbReference type="Proteomes" id="UP000735302">
    <property type="component" value="Unassembled WGS sequence"/>
</dbReference>
<evidence type="ECO:0000256" key="1">
    <source>
        <dbReference type="ARBA" id="ARBA00022670"/>
    </source>
</evidence>
<evidence type="ECO:0000256" key="3">
    <source>
        <dbReference type="ARBA" id="ARBA00022801"/>
    </source>
</evidence>
<feature type="domain" description="Peptidase S1" evidence="8">
    <location>
        <begin position="47"/>
        <end position="288"/>
    </location>
</feature>
<keyword evidence="5" id="KW-1015">Disulfide bond</keyword>
<comment type="caution">
    <text evidence="9">The sequence shown here is derived from an EMBL/GenBank/DDBJ whole genome shotgun (WGS) entry which is preliminary data.</text>
</comment>
<dbReference type="Pfam" id="PF00089">
    <property type="entry name" value="Trypsin"/>
    <property type="match status" value="1"/>
</dbReference>
<dbReference type="PROSITE" id="PS00134">
    <property type="entry name" value="TRYPSIN_HIS"/>
    <property type="match status" value="1"/>
</dbReference>
<sequence>MRRSRRRRRRRRGIREYDKGDNADSKLSYHLPPPHSERCGVISSPYIVGGRRSHLGRWPWQVSLQIIASILPWHRCGGVLVHPSWVLTAAHCMEGPFYGNTANWRVVMADYDLDTVSGREVYRKIVSIVSHPGYIRTSNFPNDLALLELDSPVDVASGDVGLACLPDTNFDLSPGSNCWISGWGETRGSDAQEGQMNELSLTIMDTGQCKAMWDRVDISVLDTQICVGQGITGACYGDSGGPLMCERQGRVYVAGVMSWLVKNCSGPNFPNVFTRLPAYVNWVQERLDLYQSPQETFH</sequence>
<name>A0AAV3Z692_9GAST</name>
<dbReference type="SUPFAM" id="SSF50494">
    <property type="entry name" value="Trypsin-like serine proteases"/>
    <property type="match status" value="1"/>
</dbReference>
<keyword evidence="10" id="KW-1185">Reference proteome</keyword>
<evidence type="ECO:0000256" key="5">
    <source>
        <dbReference type="ARBA" id="ARBA00023157"/>
    </source>
</evidence>
<feature type="region of interest" description="Disordered" evidence="7">
    <location>
        <begin position="1"/>
        <end position="29"/>
    </location>
</feature>
<evidence type="ECO:0000256" key="7">
    <source>
        <dbReference type="SAM" id="MobiDB-lite"/>
    </source>
</evidence>
<keyword evidence="1 6" id="KW-0645">Protease</keyword>
<dbReference type="InterPro" id="IPR018114">
    <property type="entry name" value="TRYPSIN_HIS"/>
</dbReference>
<dbReference type="SMART" id="SM00020">
    <property type="entry name" value="Tryp_SPc"/>
    <property type="match status" value="1"/>
</dbReference>
<protein>
    <submittedName>
        <fullName evidence="9">Chymotrypsin-like elastase family member 1</fullName>
    </submittedName>
</protein>
<keyword evidence="2" id="KW-0732">Signal</keyword>
<dbReference type="CDD" id="cd00190">
    <property type="entry name" value="Tryp_SPc"/>
    <property type="match status" value="1"/>
</dbReference>
<evidence type="ECO:0000313" key="10">
    <source>
        <dbReference type="Proteomes" id="UP000735302"/>
    </source>
</evidence>
<dbReference type="PANTHER" id="PTHR24252:SF7">
    <property type="entry name" value="HYALIN"/>
    <property type="match status" value="1"/>
</dbReference>
<dbReference type="AlphaFoldDB" id="A0AAV3Z692"/>
<dbReference type="GO" id="GO:0004252">
    <property type="term" value="F:serine-type endopeptidase activity"/>
    <property type="evidence" value="ECO:0007669"/>
    <property type="project" value="InterPro"/>
</dbReference>
<dbReference type="InterPro" id="IPR033116">
    <property type="entry name" value="TRYPSIN_SER"/>
</dbReference>
<evidence type="ECO:0000256" key="4">
    <source>
        <dbReference type="ARBA" id="ARBA00022825"/>
    </source>
</evidence>
<organism evidence="9 10">
    <name type="scientific">Plakobranchus ocellatus</name>
    <dbReference type="NCBI Taxonomy" id="259542"/>
    <lineage>
        <taxon>Eukaryota</taxon>
        <taxon>Metazoa</taxon>
        <taxon>Spiralia</taxon>
        <taxon>Lophotrochozoa</taxon>
        <taxon>Mollusca</taxon>
        <taxon>Gastropoda</taxon>
        <taxon>Heterobranchia</taxon>
        <taxon>Euthyneura</taxon>
        <taxon>Panpulmonata</taxon>
        <taxon>Sacoglossa</taxon>
        <taxon>Placobranchoidea</taxon>
        <taxon>Plakobranchidae</taxon>
        <taxon>Plakobranchus</taxon>
    </lineage>
</organism>
<evidence type="ECO:0000256" key="6">
    <source>
        <dbReference type="RuleBase" id="RU363034"/>
    </source>
</evidence>
<dbReference type="EMBL" id="BLXT01002132">
    <property type="protein sequence ID" value="GFN91395.1"/>
    <property type="molecule type" value="Genomic_DNA"/>
</dbReference>
<dbReference type="Gene3D" id="2.40.10.10">
    <property type="entry name" value="Trypsin-like serine proteases"/>
    <property type="match status" value="1"/>
</dbReference>
<dbReference type="PANTHER" id="PTHR24252">
    <property type="entry name" value="ACROSIN-RELATED"/>
    <property type="match status" value="1"/>
</dbReference>